<dbReference type="InParanoid" id="F6UPE8"/>
<proteinExistence type="predicted"/>
<dbReference type="SUPFAM" id="SSF49899">
    <property type="entry name" value="Concanavalin A-like lectins/glucanases"/>
    <property type="match status" value="1"/>
</dbReference>
<reference evidence="2" key="1">
    <citation type="journal article" date="2002" name="Science">
        <title>The draft genome of Ciona intestinalis: insights into chordate and vertebrate origins.</title>
        <authorList>
            <person name="Dehal P."/>
            <person name="Satou Y."/>
            <person name="Campbell R.K."/>
            <person name="Chapman J."/>
            <person name="Degnan B."/>
            <person name="De Tomaso A."/>
            <person name="Davidson B."/>
            <person name="Di Gregorio A."/>
            <person name="Gelpke M."/>
            <person name="Goodstein D.M."/>
            <person name="Harafuji N."/>
            <person name="Hastings K.E."/>
            <person name="Ho I."/>
            <person name="Hotta K."/>
            <person name="Huang W."/>
            <person name="Kawashima T."/>
            <person name="Lemaire P."/>
            <person name="Martinez D."/>
            <person name="Meinertzhagen I.A."/>
            <person name="Necula S."/>
            <person name="Nonaka M."/>
            <person name="Putnam N."/>
            <person name="Rash S."/>
            <person name="Saiga H."/>
            <person name="Satake M."/>
            <person name="Terry A."/>
            <person name="Yamada L."/>
            <person name="Wang H.G."/>
            <person name="Awazu S."/>
            <person name="Azumi K."/>
            <person name="Boore J."/>
            <person name="Branno M."/>
            <person name="Chin-Bow S."/>
            <person name="DeSantis R."/>
            <person name="Doyle S."/>
            <person name="Francino P."/>
            <person name="Keys D.N."/>
            <person name="Haga S."/>
            <person name="Hayashi H."/>
            <person name="Hino K."/>
            <person name="Imai K.S."/>
            <person name="Inaba K."/>
            <person name="Kano S."/>
            <person name="Kobayashi K."/>
            <person name="Kobayashi M."/>
            <person name="Lee B.I."/>
            <person name="Makabe K.W."/>
            <person name="Manohar C."/>
            <person name="Matassi G."/>
            <person name="Medina M."/>
            <person name="Mochizuki Y."/>
            <person name="Mount S."/>
            <person name="Morishita T."/>
            <person name="Miura S."/>
            <person name="Nakayama A."/>
            <person name="Nishizaka S."/>
            <person name="Nomoto H."/>
            <person name="Ohta F."/>
            <person name="Oishi K."/>
            <person name="Rigoutsos I."/>
            <person name="Sano M."/>
            <person name="Sasaki A."/>
            <person name="Sasakura Y."/>
            <person name="Shoguchi E."/>
            <person name="Shin-i T."/>
            <person name="Spagnuolo A."/>
            <person name="Stainier D."/>
            <person name="Suzuki M.M."/>
            <person name="Tassy O."/>
            <person name="Takatori N."/>
            <person name="Tokuoka M."/>
            <person name="Yagi K."/>
            <person name="Yoshizaki F."/>
            <person name="Wada S."/>
            <person name="Zhang C."/>
            <person name="Hyatt P.D."/>
            <person name="Larimer F."/>
            <person name="Detter C."/>
            <person name="Doggett N."/>
            <person name="Glavina T."/>
            <person name="Hawkins T."/>
            <person name="Richardson P."/>
            <person name="Lucas S."/>
            <person name="Kohara Y."/>
            <person name="Levine M."/>
            <person name="Satoh N."/>
            <person name="Rokhsar D.S."/>
        </authorList>
    </citation>
    <scope>NUCLEOTIDE SEQUENCE [LARGE SCALE GENOMIC DNA]</scope>
</reference>
<organism evidence="1 2">
    <name type="scientific">Ciona intestinalis</name>
    <name type="common">Transparent sea squirt</name>
    <name type="synonym">Ascidia intestinalis</name>
    <dbReference type="NCBI Taxonomy" id="7719"/>
    <lineage>
        <taxon>Eukaryota</taxon>
        <taxon>Metazoa</taxon>
        <taxon>Chordata</taxon>
        <taxon>Tunicata</taxon>
        <taxon>Ascidiacea</taxon>
        <taxon>Phlebobranchia</taxon>
        <taxon>Cionidae</taxon>
        <taxon>Ciona</taxon>
    </lineage>
</organism>
<accession>F6UPE8</accession>
<dbReference type="AlphaFoldDB" id="F6UPE8"/>
<evidence type="ECO:0000313" key="2">
    <source>
        <dbReference type="Proteomes" id="UP000008144"/>
    </source>
</evidence>
<dbReference type="InterPro" id="IPR013320">
    <property type="entry name" value="ConA-like_dom_sf"/>
</dbReference>
<dbReference type="HOGENOM" id="CLU_1712630_0_0_1"/>
<evidence type="ECO:0008006" key="3">
    <source>
        <dbReference type="Google" id="ProtNLM"/>
    </source>
</evidence>
<keyword evidence="2" id="KW-1185">Reference proteome</keyword>
<reference evidence="1" key="2">
    <citation type="journal article" date="2008" name="Genome Biol.">
        <title>Improved genome assembly and evidence-based global gene model set for the chordate Ciona intestinalis: new insight into intron and operon populations.</title>
        <authorList>
            <person name="Satou Y."/>
            <person name="Mineta K."/>
            <person name="Ogasawara M."/>
            <person name="Sasakura Y."/>
            <person name="Shoguchi E."/>
            <person name="Ueno K."/>
            <person name="Yamada L."/>
            <person name="Matsumoto J."/>
            <person name="Wasserscheid J."/>
            <person name="Dewar K."/>
            <person name="Wiley G.B."/>
            <person name="Macmil S.L."/>
            <person name="Roe B.A."/>
            <person name="Zeller R.W."/>
            <person name="Hastings K.E."/>
            <person name="Lemaire P."/>
            <person name="Lindquist E."/>
            <person name="Endo T."/>
            <person name="Hotta K."/>
            <person name="Inaba K."/>
        </authorList>
    </citation>
    <scope>NUCLEOTIDE SEQUENCE [LARGE SCALE GENOMIC DNA]</scope>
    <source>
        <strain evidence="1">wild type</strain>
    </source>
</reference>
<dbReference type="Pfam" id="PF13385">
    <property type="entry name" value="Laminin_G_3"/>
    <property type="match status" value="1"/>
</dbReference>
<reference evidence="1" key="3">
    <citation type="submission" date="2025-08" db="UniProtKB">
        <authorList>
            <consortium name="Ensembl"/>
        </authorList>
    </citation>
    <scope>IDENTIFICATION</scope>
</reference>
<dbReference type="Proteomes" id="UP000008144">
    <property type="component" value="Chromosome 3"/>
</dbReference>
<dbReference type="Ensembl" id="ENSCINT00000001624.3">
    <property type="protein sequence ID" value="ENSCINP00000001624.3"/>
    <property type="gene ID" value="ENSCING00000000889.3"/>
</dbReference>
<evidence type="ECO:0000313" key="1">
    <source>
        <dbReference type="Ensembl" id="ENSCINP00000001624.3"/>
    </source>
</evidence>
<sequence length="153" mass="17518">MVVASDYVSTDAWQHVTLRYDNGHCDLTMFTNGTKQGEKITRTDAEVVDWGTTNRTLLNFGLGFDGSNHYQGLIDEVRVYHRPLTDAEIDDYVSQAGLLRQNYQRMLSAQYDMNYPVKGDPNLRDHSYYGNHGTLVGDPTFVESHTDYIRFLI</sequence>
<reference evidence="1" key="4">
    <citation type="submission" date="2025-09" db="UniProtKB">
        <authorList>
            <consortium name="Ensembl"/>
        </authorList>
    </citation>
    <scope>IDENTIFICATION</scope>
</reference>
<dbReference type="EMBL" id="EAAA01001770">
    <property type="status" value="NOT_ANNOTATED_CDS"/>
    <property type="molecule type" value="Genomic_DNA"/>
</dbReference>
<dbReference type="Gene3D" id="2.60.120.200">
    <property type="match status" value="1"/>
</dbReference>
<name>F6UPE8_CIOIN</name>
<protein>
    <recommendedName>
        <fullName evidence="3">LamG-like jellyroll fold domain-containing protein</fullName>
    </recommendedName>
</protein>